<evidence type="ECO:0000256" key="6">
    <source>
        <dbReference type="SAM" id="Phobius"/>
    </source>
</evidence>
<evidence type="ECO:0000313" key="9">
    <source>
        <dbReference type="Proteomes" id="UP000242915"/>
    </source>
</evidence>
<dbReference type="GO" id="GO:0005886">
    <property type="term" value="C:plasma membrane"/>
    <property type="evidence" value="ECO:0007669"/>
    <property type="project" value="UniProtKB-SubCell"/>
</dbReference>
<dbReference type="AlphaFoldDB" id="A0A239DB32"/>
<evidence type="ECO:0000256" key="3">
    <source>
        <dbReference type="ARBA" id="ARBA00022692"/>
    </source>
</evidence>
<dbReference type="PANTHER" id="PTHR35007">
    <property type="entry name" value="INTEGRAL MEMBRANE PROTEIN-RELATED"/>
    <property type="match status" value="1"/>
</dbReference>
<keyword evidence="3 6" id="KW-0812">Transmembrane</keyword>
<feature type="domain" description="Type II secretion system protein GspF" evidence="7">
    <location>
        <begin position="127"/>
        <end position="252"/>
    </location>
</feature>
<feature type="transmembrane region" description="Helical" evidence="6">
    <location>
        <begin position="235"/>
        <end position="258"/>
    </location>
</feature>
<keyword evidence="4 6" id="KW-1133">Transmembrane helix</keyword>
<feature type="transmembrane region" description="Helical" evidence="6">
    <location>
        <begin position="75"/>
        <end position="108"/>
    </location>
</feature>
<sequence length="293" mass="32861">MSAPLLLAAVCLVLAALGLLVMQYGWRQSRAEQVIERLGQAKPEMIKDSRWGWLERAFLRAGLKLPSERLGLLFSLWMVLLVLSQLLGGWLFTLFALVLPPLGLHMLLGWRYRRRLRRVVHQLPQMLDQVMRSLQTGRTLGDALVKGIDNAPEPLHGALARVQRNVKLGVSLPEALDDVAELYEQEELRILALGVKVNHRFGGSASELLAGLIKVIQEREQIARQLRAMTGETRLTAVVLGLLPISMAAYILAVNPSYLMSMWLDSSGQKMLLCAFILQVLGTLMLWRMLRSI</sequence>
<reference evidence="9" key="1">
    <citation type="submission" date="2017-06" db="EMBL/GenBank/DDBJ databases">
        <authorList>
            <person name="Varghese N."/>
            <person name="Submissions S."/>
        </authorList>
    </citation>
    <scope>NUCLEOTIDE SEQUENCE [LARGE SCALE GENOMIC DNA]</scope>
    <source>
        <strain evidence="9">CIP 108523</strain>
    </source>
</reference>
<keyword evidence="9" id="KW-1185">Reference proteome</keyword>
<protein>
    <submittedName>
        <fullName evidence="8">Tight adherence protein B</fullName>
    </submittedName>
</protein>
<dbReference type="InterPro" id="IPR042094">
    <property type="entry name" value="T2SS_GspF_sf"/>
</dbReference>
<evidence type="ECO:0000256" key="1">
    <source>
        <dbReference type="ARBA" id="ARBA00004651"/>
    </source>
</evidence>
<dbReference type="RefSeq" id="WP_089359731.1">
    <property type="nucleotide sequence ID" value="NZ_FZOG01000002.1"/>
</dbReference>
<dbReference type="Pfam" id="PF00482">
    <property type="entry name" value="T2SSF"/>
    <property type="match status" value="1"/>
</dbReference>
<dbReference type="InterPro" id="IPR018076">
    <property type="entry name" value="T2SS_GspF_dom"/>
</dbReference>
<proteinExistence type="predicted"/>
<dbReference type="EMBL" id="FZOG01000002">
    <property type="protein sequence ID" value="SNS29565.1"/>
    <property type="molecule type" value="Genomic_DNA"/>
</dbReference>
<gene>
    <name evidence="8" type="ORF">SAMN05216255_2171</name>
</gene>
<evidence type="ECO:0000256" key="2">
    <source>
        <dbReference type="ARBA" id="ARBA00022475"/>
    </source>
</evidence>
<dbReference type="Gene3D" id="1.20.81.30">
    <property type="entry name" value="Type II secretion system (T2SS), domain F"/>
    <property type="match status" value="1"/>
</dbReference>
<dbReference type="PANTHER" id="PTHR35007:SF1">
    <property type="entry name" value="PILUS ASSEMBLY PROTEIN"/>
    <property type="match status" value="1"/>
</dbReference>
<organism evidence="8 9">
    <name type="scientific">Pseudomonas segetis</name>
    <dbReference type="NCBI Taxonomy" id="298908"/>
    <lineage>
        <taxon>Bacteria</taxon>
        <taxon>Pseudomonadati</taxon>
        <taxon>Pseudomonadota</taxon>
        <taxon>Gammaproteobacteria</taxon>
        <taxon>Pseudomonadales</taxon>
        <taxon>Pseudomonadaceae</taxon>
        <taxon>Pseudomonas</taxon>
    </lineage>
</organism>
<dbReference type="Proteomes" id="UP000242915">
    <property type="component" value="Unassembled WGS sequence"/>
</dbReference>
<keyword evidence="2" id="KW-1003">Cell membrane</keyword>
<feature type="transmembrane region" description="Helical" evidence="6">
    <location>
        <begin position="270"/>
        <end position="290"/>
    </location>
</feature>
<comment type="subcellular location">
    <subcellularLocation>
        <location evidence="1">Cell membrane</location>
        <topology evidence="1">Multi-pass membrane protein</topology>
    </subcellularLocation>
</comment>
<evidence type="ECO:0000313" key="8">
    <source>
        <dbReference type="EMBL" id="SNS29565.1"/>
    </source>
</evidence>
<keyword evidence="5 6" id="KW-0472">Membrane</keyword>
<evidence type="ECO:0000256" key="4">
    <source>
        <dbReference type="ARBA" id="ARBA00022989"/>
    </source>
</evidence>
<evidence type="ECO:0000256" key="5">
    <source>
        <dbReference type="ARBA" id="ARBA00023136"/>
    </source>
</evidence>
<evidence type="ECO:0000259" key="7">
    <source>
        <dbReference type="Pfam" id="PF00482"/>
    </source>
</evidence>
<name>A0A239DB32_9PSED</name>
<accession>A0A239DB32</accession>